<sequence>MGNDFYKKLGALFLIVSGTFYTAERIAAKAGYLPTIGRSGGYDVSPVYPQLTDNLFVWLFGLIGFVLLVFGFPKRNS</sequence>
<dbReference type="Proteomes" id="UP000450917">
    <property type="component" value="Unassembled WGS sequence"/>
</dbReference>
<organism evidence="2 3">
    <name type="scientific">Paenibacillus validus</name>
    <dbReference type="NCBI Taxonomy" id="44253"/>
    <lineage>
        <taxon>Bacteria</taxon>
        <taxon>Bacillati</taxon>
        <taxon>Bacillota</taxon>
        <taxon>Bacilli</taxon>
        <taxon>Bacillales</taxon>
        <taxon>Paenibacillaceae</taxon>
        <taxon>Paenibacillus</taxon>
    </lineage>
</organism>
<evidence type="ECO:0000313" key="2">
    <source>
        <dbReference type="EMBL" id="MUG73271.1"/>
    </source>
</evidence>
<keyword evidence="1" id="KW-0812">Transmembrane</keyword>
<reference evidence="2 3" key="1">
    <citation type="submission" date="2019-11" db="EMBL/GenBank/DDBJ databases">
        <title>Draft genome sequences of five Paenibacillus species of dairy origin.</title>
        <authorList>
            <person name="Olajide A.M."/>
            <person name="Chen S."/>
            <person name="Lapointe G."/>
        </authorList>
    </citation>
    <scope>NUCLEOTIDE SEQUENCE [LARGE SCALE GENOMIC DNA]</scope>
    <source>
        <strain evidence="2 3">2CS3</strain>
    </source>
</reference>
<proteinExistence type="predicted"/>
<keyword evidence="1" id="KW-1133">Transmembrane helix</keyword>
<evidence type="ECO:0000256" key="1">
    <source>
        <dbReference type="SAM" id="Phobius"/>
    </source>
</evidence>
<protein>
    <submittedName>
        <fullName evidence="2">Uncharacterized protein</fullName>
    </submittedName>
</protein>
<keyword evidence="3" id="KW-1185">Reference proteome</keyword>
<comment type="caution">
    <text evidence="2">The sequence shown here is derived from an EMBL/GenBank/DDBJ whole genome shotgun (WGS) entry which is preliminary data.</text>
</comment>
<dbReference type="RefSeq" id="WP_127609933.1">
    <property type="nucleotide sequence ID" value="NZ_JARTHJ010000021.1"/>
</dbReference>
<accession>A0A7X3CV14</accession>
<dbReference type="EMBL" id="WNZX01000023">
    <property type="protein sequence ID" value="MUG73271.1"/>
    <property type="molecule type" value="Genomic_DNA"/>
</dbReference>
<evidence type="ECO:0000313" key="3">
    <source>
        <dbReference type="Proteomes" id="UP000450917"/>
    </source>
</evidence>
<keyword evidence="1" id="KW-0472">Membrane</keyword>
<gene>
    <name evidence="2" type="ORF">GNP93_21800</name>
</gene>
<feature type="transmembrane region" description="Helical" evidence="1">
    <location>
        <begin position="55"/>
        <end position="72"/>
    </location>
</feature>
<dbReference type="AlphaFoldDB" id="A0A7X3CV14"/>
<name>A0A7X3CV14_9BACL</name>